<dbReference type="OrthoDB" id="1882547at2759"/>
<keyword evidence="14" id="KW-1185">Reference proteome</keyword>
<name>A0A5A8DFW9_CAFRO</name>
<dbReference type="OMA" id="SAWGKQH"/>
<dbReference type="CDD" id="cd03013">
    <property type="entry name" value="PRX5_like"/>
    <property type="match status" value="1"/>
</dbReference>
<dbReference type="GO" id="GO:0045454">
    <property type="term" value="P:cell redox homeostasis"/>
    <property type="evidence" value="ECO:0007669"/>
    <property type="project" value="TreeGrafter"/>
</dbReference>
<dbReference type="EMBL" id="VLTN01000005">
    <property type="protein sequence ID" value="KAA0155844.1"/>
    <property type="molecule type" value="Genomic_DNA"/>
</dbReference>
<comment type="similarity">
    <text evidence="1 7">Belongs to the peroxiredoxin family. Prx5 subfamily.</text>
</comment>
<sequence length="183" mass="19265">MFARAAAPAARAVGRRFISVGDAVPVASATQGLFVVRDGAASETTAEELFKGRNVVVFGLPGAFTPVCSASHLPGYIADREKFAAHGIDDVLCITPNDKFVATAWAKDQGAGDKVGVVADGNLVLTKALDQAFDMKDVGFGERSNRYAMVIRDGKVDQIFAEPNPGTFEVSDSASVLSAIERK</sequence>
<dbReference type="EMBL" id="VLTO01000001">
    <property type="protein sequence ID" value="KAA0178282.1"/>
    <property type="molecule type" value="Genomic_DNA"/>
</dbReference>
<dbReference type="InterPro" id="IPR013766">
    <property type="entry name" value="Thioredoxin_domain"/>
</dbReference>
<accession>A0A5A8DFW9</accession>
<keyword evidence="3 7" id="KW-0049">Antioxidant</keyword>
<evidence type="ECO:0000259" key="8">
    <source>
        <dbReference type="PROSITE" id="PS51352"/>
    </source>
</evidence>
<keyword evidence="5 7" id="KW-0676">Redox-active center</keyword>
<evidence type="ECO:0000256" key="5">
    <source>
        <dbReference type="ARBA" id="ARBA00023284"/>
    </source>
</evidence>
<keyword evidence="4 7" id="KW-0560">Oxidoreductase</keyword>
<dbReference type="AlphaFoldDB" id="A0A5A8DFW9"/>
<dbReference type="PROSITE" id="PS51352">
    <property type="entry name" value="THIOREDOXIN_2"/>
    <property type="match status" value="1"/>
</dbReference>
<protein>
    <recommendedName>
        <fullName evidence="8">Thioredoxin domain-containing protein</fullName>
    </recommendedName>
</protein>
<comment type="caution">
    <text evidence="10">The sequence shown here is derived from an EMBL/GenBank/DDBJ whole genome shotgun (WGS) entry which is preliminary data.</text>
</comment>
<evidence type="ECO:0000256" key="2">
    <source>
        <dbReference type="ARBA" id="ARBA00022559"/>
    </source>
</evidence>
<dbReference type="InterPro" id="IPR037944">
    <property type="entry name" value="PRX5-like"/>
</dbReference>
<dbReference type="Proteomes" id="UP000323011">
    <property type="component" value="Unassembled WGS sequence"/>
</dbReference>
<evidence type="ECO:0000313" key="13">
    <source>
        <dbReference type="Proteomes" id="UP000322899"/>
    </source>
</evidence>
<evidence type="ECO:0000256" key="7">
    <source>
        <dbReference type="RuleBase" id="RU366011"/>
    </source>
</evidence>
<keyword evidence="2 7" id="KW-0575">Peroxidase</keyword>
<feature type="active site" description="Cysteine sulfenic acid (-SOH) intermediate" evidence="6">
    <location>
        <position position="68"/>
    </location>
</feature>
<evidence type="ECO:0000256" key="6">
    <source>
        <dbReference type="PIRSR" id="PIRSR637944-1"/>
    </source>
</evidence>
<reference evidence="13 14" key="1">
    <citation type="submission" date="2019-07" db="EMBL/GenBank/DDBJ databases">
        <title>Genomes of Cafeteria roenbergensis.</title>
        <authorList>
            <person name="Fischer M.G."/>
            <person name="Hackl T."/>
            <person name="Roman M."/>
        </authorList>
    </citation>
    <scope>NUCLEOTIDE SEQUENCE [LARGE SCALE GENOMIC DNA]</scope>
    <source>
        <strain evidence="9 14">BVI</strain>
        <strain evidence="10 16">Cflag</strain>
        <strain evidence="12 13">E4-10P</strain>
        <strain evidence="11 15">RCC970-E3</strain>
    </source>
</reference>
<dbReference type="SUPFAM" id="SSF52833">
    <property type="entry name" value="Thioredoxin-like"/>
    <property type="match status" value="1"/>
</dbReference>
<proteinExistence type="inferred from homology"/>
<evidence type="ECO:0000256" key="4">
    <source>
        <dbReference type="ARBA" id="ARBA00023002"/>
    </source>
</evidence>
<dbReference type="GO" id="GO:0008379">
    <property type="term" value="F:thioredoxin peroxidase activity"/>
    <property type="evidence" value="ECO:0007669"/>
    <property type="project" value="InterPro"/>
</dbReference>
<dbReference type="Pfam" id="PF08534">
    <property type="entry name" value="Redoxin"/>
    <property type="match status" value="1"/>
</dbReference>
<dbReference type="Proteomes" id="UP000325113">
    <property type="component" value="Unassembled WGS sequence"/>
</dbReference>
<dbReference type="Proteomes" id="UP000324907">
    <property type="component" value="Unassembled WGS sequence"/>
</dbReference>
<evidence type="ECO:0000313" key="15">
    <source>
        <dbReference type="Proteomes" id="UP000324907"/>
    </source>
</evidence>
<evidence type="ECO:0000256" key="3">
    <source>
        <dbReference type="ARBA" id="ARBA00022862"/>
    </source>
</evidence>
<gene>
    <name evidence="12" type="ORF">FNF27_00135</name>
    <name evidence="11" type="ORF">FNF28_03626</name>
    <name evidence="9" type="ORF">FNF29_01264</name>
    <name evidence="10" type="ORF">FNF31_02471</name>
</gene>
<evidence type="ECO:0000313" key="9">
    <source>
        <dbReference type="EMBL" id="KAA0155844.1"/>
    </source>
</evidence>
<evidence type="ECO:0000313" key="12">
    <source>
        <dbReference type="EMBL" id="KAA0178282.1"/>
    </source>
</evidence>
<dbReference type="PANTHER" id="PTHR10430">
    <property type="entry name" value="PEROXIREDOXIN"/>
    <property type="match status" value="1"/>
</dbReference>
<evidence type="ECO:0000313" key="14">
    <source>
        <dbReference type="Proteomes" id="UP000323011"/>
    </source>
</evidence>
<dbReference type="Gene3D" id="3.40.30.10">
    <property type="entry name" value="Glutaredoxin"/>
    <property type="match status" value="1"/>
</dbReference>
<dbReference type="PANTHER" id="PTHR10430:SF16">
    <property type="entry name" value="PEROXIREDOXIN-5, MITOCHONDRIAL"/>
    <property type="match status" value="1"/>
</dbReference>
<dbReference type="Proteomes" id="UP000322899">
    <property type="component" value="Unassembled WGS sequence"/>
</dbReference>
<feature type="domain" description="Thioredoxin" evidence="8">
    <location>
        <begin position="18"/>
        <end position="183"/>
    </location>
</feature>
<dbReference type="EMBL" id="VLTL01000050">
    <property type="protein sequence ID" value="KAA0165003.1"/>
    <property type="molecule type" value="Genomic_DNA"/>
</dbReference>
<dbReference type="InterPro" id="IPR013740">
    <property type="entry name" value="Redoxin"/>
</dbReference>
<dbReference type="GO" id="GO:0005737">
    <property type="term" value="C:cytoplasm"/>
    <property type="evidence" value="ECO:0007669"/>
    <property type="project" value="TreeGrafter"/>
</dbReference>
<comment type="function">
    <text evidence="7">Thiol-specific peroxidase that catalyzes the reduction of hydrogen peroxide and organic hydroperoxides to water and alcohols, respectively. Plays a role in cell protection against oxidative stress by detoxifying peroxides.</text>
</comment>
<dbReference type="GO" id="GO:0034599">
    <property type="term" value="P:cellular response to oxidative stress"/>
    <property type="evidence" value="ECO:0007669"/>
    <property type="project" value="InterPro"/>
</dbReference>
<organism evidence="10 16">
    <name type="scientific">Cafeteria roenbergensis</name>
    <name type="common">Marine flagellate</name>
    <dbReference type="NCBI Taxonomy" id="33653"/>
    <lineage>
        <taxon>Eukaryota</taxon>
        <taxon>Sar</taxon>
        <taxon>Stramenopiles</taxon>
        <taxon>Bigyra</taxon>
        <taxon>Opalozoa</taxon>
        <taxon>Bicosoecida</taxon>
        <taxon>Cafeteriaceae</taxon>
        <taxon>Cafeteria</taxon>
    </lineage>
</organism>
<evidence type="ECO:0000313" key="10">
    <source>
        <dbReference type="EMBL" id="KAA0164235.1"/>
    </source>
</evidence>
<evidence type="ECO:0000313" key="16">
    <source>
        <dbReference type="Proteomes" id="UP000325113"/>
    </source>
</evidence>
<evidence type="ECO:0000256" key="1">
    <source>
        <dbReference type="ARBA" id="ARBA00010505"/>
    </source>
</evidence>
<evidence type="ECO:0000313" key="11">
    <source>
        <dbReference type="EMBL" id="KAA0165003.1"/>
    </source>
</evidence>
<dbReference type="FunFam" id="3.40.30.10:FF:000020">
    <property type="entry name" value="Peroxiredoxin"/>
    <property type="match status" value="1"/>
</dbReference>
<dbReference type="InterPro" id="IPR036249">
    <property type="entry name" value="Thioredoxin-like_sf"/>
</dbReference>
<dbReference type="EMBL" id="VLTM01000018">
    <property type="protein sequence ID" value="KAA0164235.1"/>
    <property type="molecule type" value="Genomic_DNA"/>
</dbReference>
<dbReference type="GO" id="GO:0042744">
    <property type="term" value="P:hydrogen peroxide catabolic process"/>
    <property type="evidence" value="ECO:0007669"/>
    <property type="project" value="TreeGrafter"/>
</dbReference>